<evidence type="ECO:0000256" key="1">
    <source>
        <dbReference type="SAM" id="MobiDB-lite"/>
    </source>
</evidence>
<sequence>MDLAGGAYYIVGSDFVDNEDSAQYAYHEIGRYPDIYTRKSSKTAQGPLRRKEGVDHSYDLHTYSLLYPKGSCENVPTLPPRSTNARERFESDKSKHIQLLLEGVSSTELENFQSERSSLEICEISDDESICTKSCVETCETPTSEEADNPPNKSHGEHKTPKSLSREKPSQKARSEEETCAPPIRSMKTSESNLKDKDEIRFDFSLCDAQLSRCCDVPSTLPTRSFARMDRAEFERRLRAENEARKEKERSFANASSHGDSELEDAHCNTGTEIDDAVSQLAPDSEMNEVISKLMKEDVTAEFTDAGTPTKSKRHYVEPFDGRYFKILIRFRDLY</sequence>
<dbReference type="Proteomes" id="UP000270094">
    <property type="component" value="Unassembled WGS sequence"/>
</dbReference>
<feature type="region of interest" description="Disordered" evidence="1">
    <location>
        <begin position="141"/>
        <end position="193"/>
    </location>
</feature>
<evidence type="ECO:0000313" key="3">
    <source>
        <dbReference type="Proteomes" id="UP000270094"/>
    </source>
</evidence>
<protein>
    <submittedName>
        <fullName evidence="2">Uncharacterized protein</fullName>
    </submittedName>
</protein>
<dbReference type="OrthoDB" id="5816235at2759"/>
<dbReference type="AlphaFoldDB" id="A0A3P7IIL0"/>
<organism evidence="2 3">
    <name type="scientific">Strongylus vulgaris</name>
    <name type="common">Blood worm</name>
    <dbReference type="NCBI Taxonomy" id="40348"/>
    <lineage>
        <taxon>Eukaryota</taxon>
        <taxon>Metazoa</taxon>
        <taxon>Ecdysozoa</taxon>
        <taxon>Nematoda</taxon>
        <taxon>Chromadorea</taxon>
        <taxon>Rhabditida</taxon>
        <taxon>Rhabditina</taxon>
        <taxon>Rhabditomorpha</taxon>
        <taxon>Strongyloidea</taxon>
        <taxon>Strongylidae</taxon>
        <taxon>Strongylus</taxon>
    </lineage>
</organism>
<feature type="compositionally biased region" description="Basic and acidic residues" evidence="1">
    <location>
        <begin position="241"/>
        <end position="251"/>
    </location>
</feature>
<keyword evidence="3" id="KW-1185">Reference proteome</keyword>
<proteinExistence type="predicted"/>
<reference evidence="2 3" key="1">
    <citation type="submission" date="2018-11" db="EMBL/GenBank/DDBJ databases">
        <authorList>
            <consortium name="Pathogen Informatics"/>
        </authorList>
    </citation>
    <scope>NUCLEOTIDE SEQUENCE [LARGE SCALE GENOMIC DNA]</scope>
</reference>
<feature type="compositionally biased region" description="Basic and acidic residues" evidence="1">
    <location>
        <begin position="154"/>
        <end position="177"/>
    </location>
</feature>
<accession>A0A3P7IIL0</accession>
<evidence type="ECO:0000313" key="2">
    <source>
        <dbReference type="EMBL" id="VDM67743.1"/>
    </source>
</evidence>
<gene>
    <name evidence="2" type="ORF">SVUK_LOCUS2741</name>
</gene>
<name>A0A3P7IIL0_STRVU</name>
<dbReference type="EMBL" id="UYYB01006371">
    <property type="protein sequence ID" value="VDM67743.1"/>
    <property type="molecule type" value="Genomic_DNA"/>
</dbReference>
<feature type="region of interest" description="Disordered" evidence="1">
    <location>
        <begin position="241"/>
        <end position="267"/>
    </location>
</feature>